<evidence type="ECO:0000256" key="1">
    <source>
        <dbReference type="ARBA" id="ARBA00022481"/>
    </source>
</evidence>
<dbReference type="NCBIfam" id="TIGR04294">
    <property type="entry name" value="pre_pil_HX9DG"/>
    <property type="match status" value="1"/>
</dbReference>
<dbReference type="RefSeq" id="WP_125206440.1">
    <property type="nucleotide sequence ID" value="NZ_AP025739.1"/>
</dbReference>
<dbReference type="PANTHER" id="PTHR30093">
    <property type="entry name" value="GENERAL SECRETION PATHWAY PROTEIN G"/>
    <property type="match status" value="1"/>
</dbReference>
<organism evidence="2 3">
    <name type="scientific">Capsulimonas corticalis</name>
    <dbReference type="NCBI Taxonomy" id="2219043"/>
    <lineage>
        <taxon>Bacteria</taxon>
        <taxon>Bacillati</taxon>
        <taxon>Armatimonadota</taxon>
        <taxon>Armatimonadia</taxon>
        <taxon>Capsulimonadales</taxon>
        <taxon>Capsulimonadaceae</taxon>
        <taxon>Capsulimonas</taxon>
    </lineage>
</organism>
<dbReference type="GO" id="GO:0015628">
    <property type="term" value="P:protein secretion by the type II secretion system"/>
    <property type="evidence" value="ECO:0007669"/>
    <property type="project" value="InterPro"/>
</dbReference>
<dbReference type="InterPro" id="IPR011453">
    <property type="entry name" value="DUF1559"/>
</dbReference>
<dbReference type="PRINTS" id="PR00813">
    <property type="entry name" value="BCTERIALGSPG"/>
</dbReference>
<evidence type="ECO:0000313" key="3">
    <source>
        <dbReference type="Proteomes" id="UP000287394"/>
    </source>
</evidence>
<dbReference type="EMBL" id="AP025739">
    <property type="protein sequence ID" value="BDI31219.1"/>
    <property type="molecule type" value="Genomic_DNA"/>
</dbReference>
<dbReference type="Gene3D" id="3.30.700.10">
    <property type="entry name" value="Glycoprotein, Type 4 Pilin"/>
    <property type="match status" value="1"/>
</dbReference>
<dbReference type="InterPro" id="IPR045584">
    <property type="entry name" value="Pilin-like"/>
</dbReference>
<dbReference type="AlphaFoldDB" id="A0A402D784"/>
<name>A0A402D784_9BACT</name>
<dbReference type="OrthoDB" id="255848at2"/>
<dbReference type="Proteomes" id="UP000287394">
    <property type="component" value="Chromosome"/>
</dbReference>
<keyword evidence="1" id="KW-0488">Methylation</keyword>
<dbReference type="Pfam" id="PF07596">
    <property type="entry name" value="SBP_bac_10"/>
    <property type="match status" value="1"/>
</dbReference>
<keyword evidence="3" id="KW-1185">Reference proteome</keyword>
<dbReference type="SUPFAM" id="SSF54523">
    <property type="entry name" value="Pili subunits"/>
    <property type="match status" value="1"/>
</dbReference>
<dbReference type="InterPro" id="IPR000983">
    <property type="entry name" value="Bac_GSPG_pilin"/>
</dbReference>
<evidence type="ECO:0000313" key="2">
    <source>
        <dbReference type="EMBL" id="BDI31219.1"/>
    </source>
</evidence>
<sequence length="322" mass="35157">MNQSHPVVQIAQGIGMPEWNIFEVIQCKGMQPMNNTKRFGFTLIELLVVIAVVAIIAAILFPVFAKAREKARQTSCASNIRQLGLAVQQYVNDNDERMPHPIWSTVNVNWCAGWAGKLYPYVKSTNIYQCPNDTTQSLPMGPDTLYPMSYDFNTNLLSYQYGIDGFTPSLNAPAKTVMMFEIGKRSDGWFDSVANVTNAEETGGSISYYSACGEGLEIITWASGLSGRNGASYATGPLGGRKPQPLVFEDKPRHGEGSNFLLADGHVKWMLGSQVSSGVYFGPNNPDPTVITQSTDDQDLRTGASPAGTESSQRWAATFCPI</sequence>
<dbReference type="Pfam" id="PF07963">
    <property type="entry name" value="N_methyl"/>
    <property type="match status" value="1"/>
</dbReference>
<protein>
    <submittedName>
        <fullName evidence="2">Uncharacterized protein</fullName>
    </submittedName>
</protein>
<dbReference type="NCBIfam" id="TIGR02532">
    <property type="entry name" value="IV_pilin_GFxxxE"/>
    <property type="match status" value="1"/>
</dbReference>
<reference evidence="2 3" key="1">
    <citation type="journal article" date="2019" name="Int. J. Syst. Evol. Microbiol.">
        <title>Capsulimonas corticalis gen. nov., sp. nov., an aerobic capsulated bacterium, of a novel bacterial order, Capsulimonadales ord. nov., of the class Armatimonadia of the phylum Armatimonadetes.</title>
        <authorList>
            <person name="Li J."/>
            <person name="Kudo C."/>
            <person name="Tonouchi A."/>
        </authorList>
    </citation>
    <scope>NUCLEOTIDE SEQUENCE [LARGE SCALE GENOMIC DNA]</scope>
    <source>
        <strain evidence="2 3">AX-7</strain>
    </source>
</reference>
<dbReference type="InterPro" id="IPR012902">
    <property type="entry name" value="N_methyl_site"/>
</dbReference>
<accession>A0A402D784</accession>
<dbReference type="GO" id="GO:0015627">
    <property type="term" value="C:type II protein secretion system complex"/>
    <property type="evidence" value="ECO:0007669"/>
    <property type="project" value="InterPro"/>
</dbReference>
<dbReference type="InterPro" id="IPR027558">
    <property type="entry name" value="Pre_pil_HX9DG_C"/>
</dbReference>
<proteinExistence type="predicted"/>
<gene>
    <name evidence="2" type="ORF">CCAX7_32700</name>
</gene>
<dbReference type="KEGG" id="ccot:CCAX7_32700"/>